<gene>
    <name evidence="1" type="ORF">SAMN06265795_104293</name>
</gene>
<evidence type="ECO:0000313" key="2">
    <source>
        <dbReference type="Proteomes" id="UP000198284"/>
    </source>
</evidence>
<accession>A0A239G8B2</accession>
<dbReference type="AlphaFoldDB" id="A0A239G8B2"/>
<name>A0A239G8B2_9BURK</name>
<organism evidence="1 2">
    <name type="scientific">Noviherbaspirillum humi</name>
    <dbReference type="NCBI Taxonomy" id="1688639"/>
    <lineage>
        <taxon>Bacteria</taxon>
        <taxon>Pseudomonadati</taxon>
        <taxon>Pseudomonadota</taxon>
        <taxon>Betaproteobacteria</taxon>
        <taxon>Burkholderiales</taxon>
        <taxon>Oxalobacteraceae</taxon>
        <taxon>Noviherbaspirillum</taxon>
    </lineage>
</organism>
<dbReference type="RefSeq" id="WP_089399117.1">
    <property type="nucleotide sequence ID" value="NZ_FZOT01000004.1"/>
</dbReference>
<keyword evidence="2" id="KW-1185">Reference proteome</keyword>
<dbReference type="OrthoDB" id="8910700at2"/>
<dbReference type="EMBL" id="FZOT01000004">
    <property type="protein sequence ID" value="SNS65321.1"/>
    <property type="molecule type" value="Genomic_DNA"/>
</dbReference>
<sequence>MIAPHTPSSADIALMSELGIRFDGRDYRYREYRYEQLKDAINYARLEQKESNHRPPPEMAPVWVPPEMPTAEELRRMDEFGVTFDGRYYHYAEFRYDRLADAVKYAALTR</sequence>
<protein>
    <submittedName>
        <fullName evidence="1">Uncharacterized protein</fullName>
    </submittedName>
</protein>
<reference evidence="1 2" key="1">
    <citation type="submission" date="2017-06" db="EMBL/GenBank/DDBJ databases">
        <authorList>
            <person name="Kim H.J."/>
            <person name="Triplett B.A."/>
        </authorList>
    </citation>
    <scope>NUCLEOTIDE SEQUENCE [LARGE SCALE GENOMIC DNA]</scope>
    <source>
        <strain evidence="1 2">U15</strain>
    </source>
</reference>
<evidence type="ECO:0000313" key="1">
    <source>
        <dbReference type="EMBL" id="SNS65321.1"/>
    </source>
</evidence>
<proteinExistence type="predicted"/>
<dbReference type="Proteomes" id="UP000198284">
    <property type="component" value="Unassembled WGS sequence"/>
</dbReference>